<feature type="domain" description="HTH cro/C1-type" evidence="2">
    <location>
        <begin position="5"/>
        <end position="59"/>
    </location>
</feature>
<evidence type="ECO:0000313" key="3">
    <source>
        <dbReference type="EMBL" id="GAA4433017.1"/>
    </source>
</evidence>
<comment type="caution">
    <text evidence="3">The sequence shown here is derived from an EMBL/GenBank/DDBJ whole genome shotgun (WGS) entry which is preliminary data.</text>
</comment>
<evidence type="ECO:0000259" key="2">
    <source>
        <dbReference type="PROSITE" id="PS50943"/>
    </source>
</evidence>
<protein>
    <submittedName>
        <fullName evidence="3">Helix-turn-helix transcriptional regulator</fullName>
    </submittedName>
</protein>
<accession>A0ABP8LR84</accession>
<dbReference type="Pfam" id="PF01381">
    <property type="entry name" value="HTH_3"/>
    <property type="match status" value="1"/>
</dbReference>
<dbReference type="CDD" id="cd00093">
    <property type="entry name" value="HTH_XRE"/>
    <property type="match status" value="1"/>
</dbReference>
<reference evidence="4" key="1">
    <citation type="journal article" date="2019" name="Int. J. Syst. Evol. Microbiol.">
        <title>The Global Catalogue of Microorganisms (GCM) 10K type strain sequencing project: providing services to taxonomists for standard genome sequencing and annotation.</title>
        <authorList>
            <consortium name="The Broad Institute Genomics Platform"/>
            <consortium name="The Broad Institute Genome Sequencing Center for Infectious Disease"/>
            <person name="Wu L."/>
            <person name="Ma J."/>
        </authorList>
    </citation>
    <scope>NUCLEOTIDE SEQUENCE [LARGE SCALE GENOMIC DNA]</scope>
    <source>
        <strain evidence="4">JCM 31920</strain>
    </source>
</reference>
<gene>
    <name evidence="3" type="ORF">GCM10023091_06040</name>
</gene>
<dbReference type="RefSeq" id="WP_345026557.1">
    <property type="nucleotide sequence ID" value="NZ_BAABEY010000002.1"/>
</dbReference>
<dbReference type="Gene3D" id="1.10.260.40">
    <property type="entry name" value="lambda repressor-like DNA-binding domains"/>
    <property type="match status" value="1"/>
</dbReference>
<organism evidence="3 4">
    <name type="scientific">Ravibacter arvi</name>
    <dbReference type="NCBI Taxonomy" id="2051041"/>
    <lineage>
        <taxon>Bacteria</taxon>
        <taxon>Pseudomonadati</taxon>
        <taxon>Bacteroidota</taxon>
        <taxon>Cytophagia</taxon>
        <taxon>Cytophagales</taxon>
        <taxon>Spirosomataceae</taxon>
        <taxon>Ravibacter</taxon>
    </lineage>
</organism>
<dbReference type="InterPro" id="IPR010982">
    <property type="entry name" value="Lambda_DNA-bd_dom_sf"/>
</dbReference>
<keyword evidence="1" id="KW-0238">DNA-binding</keyword>
<dbReference type="PROSITE" id="PS50943">
    <property type="entry name" value="HTH_CROC1"/>
    <property type="match status" value="1"/>
</dbReference>
<dbReference type="SUPFAM" id="SSF47413">
    <property type="entry name" value="lambda repressor-like DNA-binding domains"/>
    <property type="match status" value="1"/>
</dbReference>
<dbReference type="Proteomes" id="UP001501508">
    <property type="component" value="Unassembled WGS sequence"/>
</dbReference>
<dbReference type="PANTHER" id="PTHR46558">
    <property type="entry name" value="TRACRIPTIONAL REGULATORY PROTEIN-RELATED-RELATED"/>
    <property type="match status" value="1"/>
</dbReference>
<evidence type="ECO:0000313" key="4">
    <source>
        <dbReference type="Proteomes" id="UP001501508"/>
    </source>
</evidence>
<dbReference type="InterPro" id="IPR001387">
    <property type="entry name" value="Cro/C1-type_HTH"/>
</dbReference>
<name>A0ABP8LR84_9BACT</name>
<dbReference type="SMART" id="SM00530">
    <property type="entry name" value="HTH_XRE"/>
    <property type="match status" value="1"/>
</dbReference>
<dbReference type="EMBL" id="BAABEY010000002">
    <property type="protein sequence ID" value="GAA4433017.1"/>
    <property type="molecule type" value="Genomic_DNA"/>
</dbReference>
<sequence>MKNLIKVGRARSNITQAELADKVKVSRQTINSIETGKFTPSTVLALKIAEVLQVNVNELFQLEDSDW</sequence>
<proteinExistence type="predicted"/>
<evidence type="ECO:0000256" key="1">
    <source>
        <dbReference type="ARBA" id="ARBA00023125"/>
    </source>
</evidence>
<dbReference type="PANTHER" id="PTHR46558:SF11">
    <property type="entry name" value="HTH-TYPE TRANSCRIPTIONAL REGULATOR XRE"/>
    <property type="match status" value="1"/>
</dbReference>
<keyword evidence="4" id="KW-1185">Reference proteome</keyword>